<sequence>MTSVNFQKDADHIVTLTLDVPGHSANLLNDDLRASLLAAITAVEADPGISGVILTSGKKEFAVGADLEQLHRIGDAREAFELAQQFKSLLRRLEQCGRPVVAAINGSALGAGLELALACHCRIALNHPKARFGLPEVKYGLLPGGGGTQRLPRLIGIEHALRLILEGKELSAEQARQHGILQALAGDKEELLAQAKTWCLTHPKAMQAWDDKKFRWPGGDTRSPDNVQLWTAAPSIASARNCGNYPAVTNIMSCVFEGGIVDFDTGCEIESRYFAECVLSPAAKNMIGTLWCQLNAINKGRSRPEGLPSSPVSKIGIVGAGMMGVGIAYAAAKAGIKVMLLDTSFALAEHGKADVAALLDQAIASGRQTAAGKQAFLARIKPTVAFDELADCELVIEAVFESRPVKAEVTQRTEAVLAPGAVFASNTSALPITGLAQASARPANFIGLHFFSPADKMRLVEIIVGQQTSQQTLARGYDFVRQIKKTPIVVNDSRGFYSSRVVATYLLEGLKLMMEGQHPRAIEMAGLQAGMPLGPLALHDEISLSLSWQIVQQARKDGAAEGQALLAHPAYAGLEKMVRDYGRSGKKCGMGFYEYPAHGHKHLWPGLRQIFPLAAHQLPQQDLIERLLFVQANEAAKCYEEKVVLSVADANVGSIFGWGFAPFQGGVLQYINTYGVANFVARARQMAKQFDAYFAPAKILVEMAKEGKTFK</sequence>
<dbReference type="CDD" id="cd06558">
    <property type="entry name" value="crotonase-like"/>
    <property type="match status" value="1"/>
</dbReference>
<dbReference type="SUPFAM" id="SSF48179">
    <property type="entry name" value="6-phosphogluconate dehydrogenase C-terminal domain-like"/>
    <property type="match status" value="2"/>
</dbReference>
<dbReference type="Gene3D" id="3.90.226.10">
    <property type="entry name" value="2-enoyl-CoA Hydratase, Chain A, domain 1"/>
    <property type="match status" value="1"/>
</dbReference>
<keyword evidence="8" id="KW-0456">Lyase</keyword>
<dbReference type="EMBL" id="JBHSMT010000004">
    <property type="protein sequence ID" value="MFC5472424.1"/>
    <property type="molecule type" value="Genomic_DNA"/>
</dbReference>
<keyword evidence="9" id="KW-0511">Multifunctional enzyme</keyword>
<evidence type="ECO:0000256" key="6">
    <source>
        <dbReference type="ARBA" id="ARBA00023027"/>
    </source>
</evidence>
<keyword evidence="6" id="KW-0520">NAD</keyword>
<dbReference type="Proteomes" id="UP001596045">
    <property type="component" value="Unassembled WGS sequence"/>
</dbReference>
<protein>
    <submittedName>
        <fullName evidence="13">3-hydroxyacyl-CoA dehydrogenase NAD-binding domain-containing protein</fullName>
    </submittedName>
</protein>
<dbReference type="Gene3D" id="1.10.1040.50">
    <property type="match status" value="1"/>
</dbReference>
<gene>
    <name evidence="13" type="ORF">ACFPM8_00485</name>
</gene>
<keyword evidence="7" id="KW-0443">Lipid metabolism</keyword>
<keyword evidence="3" id="KW-0276">Fatty acid metabolism</keyword>
<evidence type="ECO:0000256" key="3">
    <source>
        <dbReference type="ARBA" id="ARBA00022832"/>
    </source>
</evidence>
<feature type="domain" description="3-hydroxyacyl-CoA dehydrogenase C-terminal" evidence="11">
    <location>
        <begin position="495"/>
        <end position="595"/>
    </location>
</feature>
<keyword evidence="14" id="KW-1185">Reference proteome</keyword>
<comment type="catalytic activity">
    <reaction evidence="10">
        <text>a (3S)-3-hydroxyacyl-CoA + NAD(+) = a 3-oxoacyl-CoA + NADH + H(+)</text>
        <dbReference type="Rhea" id="RHEA:22432"/>
        <dbReference type="ChEBI" id="CHEBI:15378"/>
        <dbReference type="ChEBI" id="CHEBI:57318"/>
        <dbReference type="ChEBI" id="CHEBI:57540"/>
        <dbReference type="ChEBI" id="CHEBI:57945"/>
        <dbReference type="ChEBI" id="CHEBI:90726"/>
        <dbReference type="EC" id="1.1.1.35"/>
    </reaction>
</comment>
<dbReference type="Pfam" id="PF02737">
    <property type="entry name" value="3HCDH_N"/>
    <property type="match status" value="1"/>
</dbReference>
<dbReference type="InterPro" id="IPR050136">
    <property type="entry name" value="FA_oxidation_alpha_subunit"/>
</dbReference>
<evidence type="ECO:0000259" key="11">
    <source>
        <dbReference type="Pfam" id="PF00725"/>
    </source>
</evidence>
<evidence type="ECO:0000256" key="4">
    <source>
        <dbReference type="ARBA" id="ARBA00022963"/>
    </source>
</evidence>
<name>A0ABW0M2T8_9BURK</name>
<dbReference type="InterPro" id="IPR001753">
    <property type="entry name" value="Enoyl-CoA_hydra/iso"/>
</dbReference>
<evidence type="ECO:0000256" key="8">
    <source>
        <dbReference type="ARBA" id="ARBA00023239"/>
    </source>
</evidence>
<dbReference type="PANTHER" id="PTHR43612">
    <property type="entry name" value="TRIFUNCTIONAL ENZYME SUBUNIT ALPHA"/>
    <property type="match status" value="1"/>
</dbReference>
<comment type="pathway">
    <text evidence="1">Lipid metabolism; fatty acid beta-oxidation.</text>
</comment>
<accession>A0ABW0M2T8</accession>
<keyword evidence="4" id="KW-0442">Lipid degradation</keyword>
<evidence type="ECO:0000313" key="13">
    <source>
        <dbReference type="EMBL" id="MFC5472424.1"/>
    </source>
</evidence>
<evidence type="ECO:0000259" key="12">
    <source>
        <dbReference type="Pfam" id="PF02737"/>
    </source>
</evidence>
<evidence type="ECO:0000256" key="2">
    <source>
        <dbReference type="ARBA" id="ARBA00007005"/>
    </source>
</evidence>
<dbReference type="RefSeq" id="WP_378993849.1">
    <property type="nucleotide sequence ID" value="NZ_JBHSMT010000004.1"/>
</dbReference>
<proteinExistence type="inferred from homology"/>
<dbReference type="Pfam" id="PF00725">
    <property type="entry name" value="3HCDH"/>
    <property type="match status" value="1"/>
</dbReference>
<dbReference type="PANTHER" id="PTHR43612:SF3">
    <property type="entry name" value="TRIFUNCTIONAL ENZYME SUBUNIT ALPHA, MITOCHONDRIAL"/>
    <property type="match status" value="1"/>
</dbReference>
<keyword evidence="5" id="KW-0560">Oxidoreductase</keyword>
<comment type="similarity">
    <text evidence="2">In the central section; belongs to the 3-hydroxyacyl-CoA dehydrogenase family.</text>
</comment>
<comment type="caution">
    <text evidence="13">The sequence shown here is derived from an EMBL/GenBank/DDBJ whole genome shotgun (WGS) entry which is preliminary data.</text>
</comment>
<dbReference type="InterPro" id="IPR006108">
    <property type="entry name" value="3HC_DH_C"/>
</dbReference>
<dbReference type="SUPFAM" id="SSF52096">
    <property type="entry name" value="ClpP/crotonase"/>
    <property type="match status" value="1"/>
</dbReference>
<evidence type="ECO:0000256" key="1">
    <source>
        <dbReference type="ARBA" id="ARBA00005005"/>
    </source>
</evidence>
<dbReference type="Pfam" id="PF00378">
    <property type="entry name" value="ECH_1"/>
    <property type="match status" value="1"/>
</dbReference>
<dbReference type="InterPro" id="IPR029045">
    <property type="entry name" value="ClpP/crotonase-like_dom_sf"/>
</dbReference>
<dbReference type="InterPro" id="IPR036291">
    <property type="entry name" value="NAD(P)-bd_dom_sf"/>
</dbReference>
<evidence type="ECO:0000313" key="14">
    <source>
        <dbReference type="Proteomes" id="UP001596045"/>
    </source>
</evidence>
<organism evidence="13 14">
    <name type="scientific">Paraherbaspirillum soli</name>
    <dbReference type="NCBI Taxonomy" id="631222"/>
    <lineage>
        <taxon>Bacteria</taxon>
        <taxon>Pseudomonadati</taxon>
        <taxon>Pseudomonadota</taxon>
        <taxon>Betaproteobacteria</taxon>
        <taxon>Burkholderiales</taxon>
        <taxon>Oxalobacteraceae</taxon>
        <taxon>Paraherbaspirillum</taxon>
    </lineage>
</organism>
<dbReference type="Gene3D" id="3.40.50.720">
    <property type="entry name" value="NAD(P)-binding Rossmann-like Domain"/>
    <property type="match status" value="1"/>
</dbReference>
<feature type="domain" description="3-hydroxyacyl-CoA dehydrogenase NAD binding" evidence="12">
    <location>
        <begin position="314"/>
        <end position="492"/>
    </location>
</feature>
<evidence type="ECO:0000256" key="9">
    <source>
        <dbReference type="ARBA" id="ARBA00023268"/>
    </source>
</evidence>
<dbReference type="InterPro" id="IPR008927">
    <property type="entry name" value="6-PGluconate_DH-like_C_sf"/>
</dbReference>
<evidence type="ECO:0000256" key="5">
    <source>
        <dbReference type="ARBA" id="ARBA00023002"/>
    </source>
</evidence>
<reference evidence="14" key="1">
    <citation type="journal article" date="2019" name="Int. J. Syst. Evol. Microbiol.">
        <title>The Global Catalogue of Microorganisms (GCM) 10K type strain sequencing project: providing services to taxonomists for standard genome sequencing and annotation.</title>
        <authorList>
            <consortium name="The Broad Institute Genomics Platform"/>
            <consortium name="The Broad Institute Genome Sequencing Center for Infectious Disease"/>
            <person name="Wu L."/>
            <person name="Ma J."/>
        </authorList>
    </citation>
    <scope>NUCLEOTIDE SEQUENCE [LARGE SCALE GENOMIC DNA]</scope>
    <source>
        <strain evidence="14">JCM 17066</strain>
    </source>
</reference>
<evidence type="ECO:0000256" key="7">
    <source>
        <dbReference type="ARBA" id="ARBA00023098"/>
    </source>
</evidence>
<dbReference type="InterPro" id="IPR006176">
    <property type="entry name" value="3-OHacyl-CoA_DH_NAD-bd"/>
</dbReference>
<evidence type="ECO:0000256" key="10">
    <source>
        <dbReference type="ARBA" id="ARBA00049556"/>
    </source>
</evidence>
<dbReference type="SUPFAM" id="SSF51735">
    <property type="entry name" value="NAD(P)-binding Rossmann-fold domains"/>
    <property type="match status" value="1"/>
</dbReference>